<keyword evidence="2" id="KW-1185">Reference proteome</keyword>
<evidence type="ECO:0000313" key="1">
    <source>
        <dbReference type="EMBL" id="KAI1729130.1"/>
    </source>
</evidence>
<dbReference type="EMBL" id="JAKKPZ010000001">
    <property type="protein sequence ID" value="KAI1729130.1"/>
    <property type="molecule type" value="Genomic_DNA"/>
</dbReference>
<name>A0AAD4NLN3_9BILA</name>
<evidence type="ECO:0000313" key="2">
    <source>
        <dbReference type="Proteomes" id="UP001201812"/>
    </source>
</evidence>
<gene>
    <name evidence="1" type="ORF">DdX_01350</name>
</gene>
<proteinExistence type="predicted"/>
<dbReference type="Proteomes" id="UP001201812">
    <property type="component" value="Unassembled WGS sequence"/>
</dbReference>
<comment type="caution">
    <text evidence="1">The sequence shown here is derived from an EMBL/GenBank/DDBJ whole genome shotgun (WGS) entry which is preliminary data.</text>
</comment>
<protein>
    <submittedName>
        <fullName evidence="1">Uncharacterized protein</fullName>
    </submittedName>
</protein>
<sequence>MKIAKINQEKLTNNFILAFRWPLERWTGRWKRRWNGCGGRLEAGGNDRRALETVKLERISVETVESGAERRRGNRVVQLDPRFRPEMWSVYQRTRDGASRTNNYAEAANRRIQSELGVCHPTLGNFILSLKKAWPRSTVYAVDFRAPTKRQAQEVQRCRQANFENSAGISKK</sequence>
<reference evidence="1" key="1">
    <citation type="submission" date="2022-01" db="EMBL/GenBank/DDBJ databases">
        <title>Genome Sequence Resource for Two Populations of Ditylenchus destructor, the Migratory Endoparasitic Phytonematode.</title>
        <authorList>
            <person name="Zhang H."/>
            <person name="Lin R."/>
            <person name="Xie B."/>
        </authorList>
    </citation>
    <scope>NUCLEOTIDE SEQUENCE</scope>
    <source>
        <strain evidence="1">BazhouSP</strain>
    </source>
</reference>
<accession>A0AAD4NLN3</accession>
<dbReference type="AlphaFoldDB" id="A0AAD4NLN3"/>
<organism evidence="1 2">
    <name type="scientific">Ditylenchus destructor</name>
    <dbReference type="NCBI Taxonomy" id="166010"/>
    <lineage>
        <taxon>Eukaryota</taxon>
        <taxon>Metazoa</taxon>
        <taxon>Ecdysozoa</taxon>
        <taxon>Nematoda</taxon>
        <taxon>Chromadorea</taxon>
        <taxon>Rhabditida</taxon>
        <taxon>Tylenchina</taxon>
        <taxon>Tylenchomorpha</taxon>
        <taxon>Sphaerularioidea</taxon>
        <taxon>Anguinidae</taxon>
        <taxon>Anguininae</taxon>
        <taxon>Ditylenchus</taxon>
    </lineage>
</organism>